<evidence type="ECO:0000313" key="1">
    <source>
        <dbReference type="EMBL" id="ECX9333625.1"/>
    </source>
</evidence>
<reference evidence="1" key="1">
    <citation type="submission" date="2019-09" db="EMBL/GenBank/DDBJ databases">
        <authorList>
            <consortium name="PulseNet: The National Subtyping Network for Foodborne Disease Surveillance"/>
            <person name="Tarr C.L."/>
            <person name="Trees E."/>
            <person name="Katz L.S."/>
            <person name="Carleton-Romer H.A."/>
            <person name="Stroika S."/>
            <person name="Kucerova Z."/>
            <person name="Roache K.F."/>
            <person name="Sabol A.L."/>
            <person name="Besser J."/>
            <person name="Gerner-Smidt P."/>
        </authorList>
    </citation>
    <scope>NUCLEOTIDE SEQUENCE</scope>
    <source>
        <strain evidence="1">PNUSAS101290</strain>
    </source>
</reference>
<organism evidence="1">
    <name type="scientific">Salmonella enterica</name>
    <name type="common">Salmonella choleraesuis</name>
    <dbReference type="NCBI Taxonomy" id="28901"/>
    <lineage>
        <taxon>Bacteria</taxon>
        <taxon>Pseudomonadati</taxon>
        <taxon>Pseudomonadota</taxon>
        <taxon>Gammaproteobacteria</taxon>
        <taxon>Enterobacterales</taxon>
        <taxon>Enterobacteriaceae</taxon>
        <taxon>Salmonella</taxon>
    </lineage>
</organism>
<protein>
    <submittedName>
        <fullName evidence="1">Uncharacterized protein</fullName>
    </submittedName>
</protein>
<accession>A0A620EZW6</accession>
<dbReference type="AlphaFoldDB" id="A0A620EZW6"/>
<name>A0A620EZW6_SALER</name>
<comment type="caution">
    <text evidence="1">The sequence shown here is derived from an EMBL/GenBank/DDBJ whole genome shotgun (WGS) entry which is preliminary data.</text>
</comment>
<dbReference type="EMBL" id="AALBKR010000001">
    <property type="protein sequence ID" value="ECX9333625.1"/>
    <property type="molecule type" value="Genomic_DNA"/>
</dbReference>
<proteinExistence type="predicted"/>
<gene>
    <name evidence="1" type="ORF">F6Y96_00720</name>
</gene>
<sequence length="97" mass="10868">MGNKVQVVFTVEREEGEKHFKMGTEFISTTVLVQVDSSGLEKGNQSPEQLFGKILMKEAPVISGVIQEMVYDAMRKRGSIIIDRGVTELDVNKKQTH</sequence>